<dbReference type="STRING" id="1450648.CLORY_02520"/>
<evidence type="ECO:0000256" key="1">
    <source>
        <dbReference type="ARBA" id="ARBA00010837"/>
    </source>
</evidence>
<feature type="domain" description="CBM6" evidence="3">
    <location>
        <begin position="745"/>
        <end position="869"/>
    </location>
</feature>
<dbReference type="EC" id="2.4.1.248" evidence="4"/>
<evidence type="ECO:0000313" key="5">
    <source>
        <dbReference type="Proteomes" id="UP000190080"/>
    </source>
</evidence>
<dbReference type="InterPro" id="IPR005084">
    <property type="entry name" value="CBM6"/>
</dbReference>
<dbReference type="OrthoDB" id="9778932at2"/>
<dbReference type="Gene3D" id="2.60.40.10">
    <property type="entry name" value="Immunoglobulins"/>
    <property type="match status" value="1"/>
</dbReference>
<dbReference type="InterPro" id="IPR025092">
    <property type="entry name" value="Glyco_hydro_66"/>
</dbReference>
<dbReference type="InterPro" id="IPR013780">
    <property type="entry name" value="Glyco_hydro_b"/>
</dbReference>
<proteinExistence type="inferred from homology"/>
<keyword evidence="4" id="KW-0808">Transferase</keyword>
<gene>
    <name evidence="4" type="ORF">CLORY_02520</name>
</gene>
<name>A0A1V4IYX2_9CLOT</name>
<keyword evidence="5" id="KW-1185">Reference proteome</keyword>
<evidence type="ECO:0000259" key="3">
    <source>
        <dbReference type="PROSITE" id="PS51175"/>
    </source>
</evidence>
<dbReference type="InterPro" id="IPR013783">
    <property type="entry name" value="Ig-like_fold"/>
</dbReference>
<dbReference type="AlphaFoldDB" id="A0A1V4IYX2"/>
<reference evidence="4 5" key="1">
    <citation type="submission" date="2017-03" db="EMBL/GenBank/DDBJ databases">
        <title>Genome sequence of Clostridium oryzae DSM 28571.</title>
        <authorList>
            <person name="Poehlein A."/>
            <person name="Daniel R."/>
        </authorList>
    </citation>
    <scope>NUCLEOTIDE SEQUENCE [LARGE SCALE GENOMIC DNA]</scope>
    <source>
        <strain evidence="4 5">DSM 28571</strain>
    </source>
</reference>
<dbReference type="InterPro" id="IPR008979">
    <property type="entry name" value="Galactose-bd-like_sf"/>
</dbReference>
<dbReference type="CDD" id="cd14745">
    <property type="entry name" value="GH66"/>
    <property type="match status" value="1"/>
</dbReference>
<evidence type="ECO:0000256" key="2">
    <source>
        <dbReference type="ARBA" id="ARBA00022729"/>
    </source>
</evidence>
<evidence type="ECO:0000313" key="4">
    <source>
        <dbReference type="EMBL" id="OPJ65252.1"/>
    </source>
</evidence>
<dbReference type="Gene3D" id="2.60.40.1180">
    <property type="entry name" value="Golgi alpha-mannosidase II"/>
    <property type="match status" value="1"/>
</dbReference>
<dbReference type="EMBL" id="MZGV01000001">
    <property type="protein sequence ID" value="OPJ65252.1"/>
    <property type="molecule type" value="Genomic_DNA"/>
</dbReference>
<protein>
    <submittedName>
        <fullName evidence="4">Cycloisomaltooligosaccharide glucanotransferase</fullName>
        <ecNumber evidence="4">2.4.1.248</ecNumber>
    </submittedName>
</protein>
<dbReference type="Gene3D" id="3.20.20.80">
    <property type="entry name" value="Glycosidases"/>
    <property type="match status" value="1"/>
</dbReference>
<keyword evidence="2" id="KW-0732">Signal</keyword>
<organism evidence="4 5">
    <name type="scientific">Clostridium oryzae</name>
    <dbReference type="NCBI Taxonomy" id="1450648"/>
    <lineage>
        <taxon>Bacteria</taxon>
        <taxon>Bacillati</taxon>
        <taxon>Bacillota</taxon>
        <taxon>Clostridia</taxon>
        <taxon>Eubacteriales</taxon>
        <taxon>Clostridiaceae</taxon>
        <taxon>Clostridium</taxon>
    </lineage>
</organism>
<dbReference type="Pfam" id="PF13199">
    <property type="entry name" value="Glyco_hydro_66"/>
    <property type="match status" value="1"/>
</dbReference>
<keyword evidence="4" id="KW-0328">Glycosyltransferase</keyword>
<dbReference type="RefSeq" id="WP_079421749.1">
    <property type="nucleotide sequence ID" value="NZ_MZGV01000001.1"/>
</dbReference>
<feature type="domain" description="CBM6" evidence="3">
    <location>
        <begin position="415"/>
        <end position="539"/>
    </location>
</feature>
<dbReference type="GO" id="GO:0030246">
    <property type="term" value="F:carbohydrate binding"/>
    <property type="evidence" value="ECO:0007669"/>
    <property type="project" value="InterPro"/>
</dbReference>
<dbReference type="PANTHER" id="PTHR43863:SF2">
    <property type="entry name" value="MALTASE-GLUCOAMYLASE"/>
    <property type="match status" value="1"/>
</dbReference>
<comment type="caution">
    <text evidence="4">The sequence shown here is derived from an EMBL/GenBank/DDBJ whole genome shotgun (WGS) entry which is preliminary data.</text>
</comment>
<dbReference type="GO" id="GO:0016757">
    <property type="term" value="F:glycosyltransferase activity"/>
    <property type="evidence" value="ECO:0007669"/>
    <property type="project" value="UniProtKB-KW"/>
</dbReference>
<comment type="similarity">
    <text evidence="1">Belongs to the glycosyl hydrolase 66 family.</text>
</comment>
<dbReference type="PANTHER" id="PTHR43863">
    <property type="entry name" value="HYDROLASE, PUTATIVE (AFU_ORTHOLOGUE AFUA_1G03140)-RELATED"/>
    <property type="match status" value="1"/>
</dbReference>
<dbReference type="Pfam" id="PF16990">
    <property type="entry name" value="CBM_35"/>
    <property type="match status" value="2"/>
</dbReference>
<dbReference type="InterPro" id="IPR051816">
    <property type="entry name" value="Glycosyl_Hydrolase_31"/>
</dbReference>
<dbReference type="CDD" id="cd04083">
    <property type="entry name" value="CBM35_Lmo2446-like"/>
    <property type="match status" value="2"/>
</dbReference>
<dbReference type="PROSITE" id="PS51175">
    <property type="entry name" value="CBM6"/>
    <property type="match status" value="2"/>
</dbReference>
<dbReference type="Gene3D" id="2.60.120.260">
    <property type="entry name" value="Galactose-binding domain-like"/>
    <property type="match status" value="2"/>
</dbReference>
<dbReference type="Proteomes" id="UP000190080">
    <property type="component" value="Unassembled WGS sequence"/>
</dbReference>
<accession>A0A1V4IYX2</accession>
<sequence length="869" mass="97525">MLKIRKSKFLTILFSLILVLSIYHGNNIEKVYAASSYVNKVYMDKSRYNPGDKVTIYADLSNTSGTNFTGTLYMEIAHNEISVYTTSQSITLNNGQSVTKSFQWTAPSTDYQGYIVKVYTESGDYKTGAVDVSSNWTKFPRYGYIPDFDSNITQSNTTKQINTLSQDYNINAFQFYDWMWRHEVPIKKSDGVNPDSSWTDLFSRNISYSTIQNYIKAVHNNNGKAMAYMMSYAAREGYTDYGVNPSWGLFQDTSHQSQLNVNFNNGKYLWLFAPSNTSWQNYIGNIYKDVVNTAGFDGIQMDQMGQRDGIYDYNGKSYDLGTSFSSLINSVKRQLNSNNSLKSYLDFNIVDGTTNGWALDDVSKNADTDFNFSEIWWKSNNYNDIRNYVEQLRSNSNKKAAVLAAYMNYNENLGPKYEAENASFNGVDIAVNHSGYSGSGFLQNFAQQGDYVQFTVNVNETMNYPLVFQYGDNLDNATRTIYIDGNKVGQVQFHPQGTWDKFVYDANLNVNLTKGNHTIKISYDSGDTGAINLDSLTLGEFDEHSVRLADAAFEASGATHIELGAGKDDTVMLPHEYYPNTSKAMTGTLKAAMKQNYKFITAYENLLFDQNINYGDQGNQYININGEKISGDGTEGSIWHMTRMTKDYDILHLINLSNETDSKWRNSTSSPIVKNNLSVKYYFPTDTAISNVYLASPDFNEGTSTALKYTTGTDNIGKYVSFTVPTLDYWDMIYIKRAVNTPNNDQYEAENAIKTSVTTNTDHTGYTGTGFIDGFAEKGDEITTEINADAAGDHSLIFRYGNSTGTEATRHVYVDGSYVGILHMPNLSNWDTWSKASLNVNLAAGVHTICIYYASTDNGGVNLDNLTVK</sequence>
<dbReference type="SUPFAM" id="SSF49785">
    <property type="entry name" value="Galactose-binding domain-like"/>
    <property type="match status" value="2"/>
</dbReference>